<reference evidence="2" key="2">
    <citation type="submission" date="2020-09" db="EMBL/GenBank/DDBJ databases">
        <authorList>
            <person name="Sun Q."/>
            <person name="Zhou Y."/>
        </authorList>
    </citation>
    <scope>NUCLEOTIDE SEQUENCE</scope>
    <source>
        <strain evidence="2">CGMCC 1.12426</strain>
    </source>
</reference>
<gene>
    <name evidence="2" type="ORF">GCM10011316_36130</name>
</gene>
<proteinExistence type="predicted"/>
<reference evidence="2" key="1">
    <citation type="journal article" date="2014" name="Int. J. Syst. Evol. Microbiol.">
        <title>Complete genome sequence of Corynebacterium casei LMG S-19264T (=DSM 44701T), isolated from a smear-ripened cheese.</title>
        <authorList>
            <consortium name="US DOE Joint Genome Institute (JGI-PGF)"/>
            <person name="Walter F."/>
            <person name="Albersmeier A."/>
            <person name="Kalinowski J."/>
            <person name="Ruckert C."/>
        </authorList>
    </citation>
    <scope>NUCLEOTIDE SEQUENCE</scope>
    <source>
        <strain evidence="2">CGMCC 1.12426</strain>
    </source>
</reference>
<comment type="caution">
    <text evidence="2">The sequence shown here is derived from an EMBL/GenBank/DDBJ whole genome shotgun (WGS) entry which is preliminary data.</text>
</comment>
<dbReference type="EMBL" id="BMFA01000014">
    <property type="protein sequence ID" value="GGB60895.1"/>
    <property type="molecule type" value="Genomic_DNA"/>
</dbReference>
<sequence length="169" mass="18730">MNRDTAAASGPIQLDDPLTDGRQSGQASLIWRGTSRLLRQWDFVCLPELTLASGRRADLIGLGPRHEIWIVEVKSSIADFRADNKWPDYRHHCDRLFFATSPDVPPDIFPDEAGLIVSDGFGGLVLREAPEHKLPAATRKAVSHRFARTAAARLHDLMDPEARRILSGG</sequence>
<dbReference type="Proteomes" id="UP000605148">
    <property type="component" value="Unassembled WGS sequence"/>
</dbReference>
<dbReference type="InterPro" id="IPR009394">
    <property type="entry name" value="MmcB-like"/>
</dbReference>
<dbReference type="PIRSF" id="PIRSF031796">
    <property type="entry name" value="UPC031796"/>
    <property type="match status" value="1"/>
</dbReference>
<feature type="region of interest" description="Disordered" evidence="1">
    <location>
        <begin position="1"/>
        <end position="22"/>
    </location>
</feature>
<name>A0A916X201_9HYPH</name>
<keyword evidence="3" id="KW-1185">Reference proteome</keyword>
<evidence type="ECO:0000313" key="3">
    <source>
        <dbReference type="Proteomes" id="UP000605148"/>
    </source>
</evidence>
<evidence type="ECO:0000256" key="1">
    <source>
        <dbReference type="SAM" id="MobiDB-lite"/>
    </source>
</evidence>
<evidence type="ECO:0000313" key="2">
    <source>
        <dbReference type="EMBL" id="GGB60895.1"/>
    </source>
</evidence>
<organism evidence="2 3">
    <name type="scientific">Roseibium aquae</name>
    <dbReference type="NCBI Taxonomy" id="1323746"/>
    <lineage>
        <taxon>Bacteria</taxon>
        <taxon>Pseudomonadati</taxon>
        <taxon>Pseudomonadota</taxon>
        <taxon>Alphaproteobacteria</taxon>
        <taxon>Hyphomicrobiales</taxon>
        <taxon>Stappiaceae</taxon>
        <taxon>Roseibium</taxon>
    </lineage>
</organism>
<dbReference type="RefSeq" id="WP_150497559.1">
    <property type="nucleotide sequence ID" value="NZ_BMFA01000014.1"/>
</dbReference>
<dbReference type="AlphaFoldDB" id="A0A916X201"/>
<dbReference type="Pfam" id="PF06319">
    <property type="entry name" value="MmcB-like"/>
    <property type="match status" value="1"/>
</dbReference>
<evidence type="ECO:0008006" key="4">
    <source>
        <dbReference type="Google" id="ProtNLM"/>
    </source>
</evidence>
<accession>A0A916X201</accession>
<protein>
    <recommendedName>
        <fullName evidence="4">DNA repair protein MmcB-related protein</fullName>
    </recommendedName>
</protein>
<dbReference type="OrthoDB" id="5194526at2"/>